<reference evidence="1" key="1">
    <citation type="submission" date="2021-10" db="EMBL/GenBank/DDBJ databases">
        <title>Marinomonas pontica sp. nov., isolated from the Black Sea.</title>
        <authorList>
            <person name="Zhao L.-H."/>
            <person name="Xue J.-H."/>
        </authorList>
    </citation>
    <scope>NUCLEOTIDE SEQUENCE</scope>
    <source>
        <strain evidence="1">E8</strain>
    </source>
</reference>
<keyword evidence="2" id="KW-1185">Reference proteome</keyword>
<gene>
    <name evidence="1" type="ORF">LG368_13735</name>
</gene>
<evidence type="ECO:0000313" key="1">
    <source>
        <dbReference type="EMBL" id="MCB5162949.1"/>
    </source>
</evidence>
<dbReference type="AlphaFoldDB" id="A0A9X1LFE0"/>
<protein>
    <submittedName>
        <fullName evidence="1">Uncharacterized protein</fullName>
    </submittedName>
</protein>
<comment type="caution">
    <text evidence="1">The sequence shown here is derived from an EMBL/GenBank/DDBJ whole genome shotgun (WGS) entry which is preliminary data.</text>
</comment>
<organism evidence="1 2">
    <name type="scientific">Marinomonas algarum</name>
    <dbReference type="NCBI Taxonomy" id="2883105"/>
    <lineage>
        <taxon>Bacteria</taxon>
        <taxon>Pseudomonadati</taxon>
        <taxon>Pseudomonadota</taxon>
        <taxon>Gammaproteobacteria</taxon>
        <taxon>Oceanospirillales</taxon>
        <taxon>Oceanospirillaceae</taxon>
        <taxon>Marinomonas</taxon>
    </lineage>
</organism>
<name>A0A9X1LFE0_9GAMM</name>
<dbReference type="EMBL" id="JAJATW010000028">
    <property type="protein sequence ID" value="MCB5162949.1"/>
    <property type="molecule type" value="Genomic_DNA"/>
</dbReference>
<proteinExistence type="predicted"/>
<sequence length="113" mass="13232">MSLANNTEYQQLFFNFDEPEPSCDLTEGLTEPWSEEQITRLRERFLNQALRTLVDGRRSNESKRKAMEWLESNEIAPFSFIVCCHDLGFSPEQIRDKTAYFLTQTDKSSTKIN</sequence>
<dbReference type="Proteomes" id="UP001139095">
    <property type="component" value="Unassembled WGS sequence"/>
</dbReference>
<accession>A0A9X1LFE0</accession>
<evidence type="ECO:0000313" key="2">
    <source>
        <dbReference type="Proteomes" id="UP001139095"/>
    </source>
</evidence>
<dbReference type="RefSeq" id="WP_226755295.1">
    <property type="nucleotide sequence ID" value="NZ_JAJATW010000028.1"/>
</dbReference>